<gene>
    <name evidence="1" type="ORF">BpHYR1_017812</name>
</gene>
<dbReference type="EMBL" id="REGN01003084">
    <property type="protein sequence ID" value="RNA24645.1"/>
    <property type="molecule type" value="Genomic_DNA"/>
</dbReference>
<name>A0A3M7RMT7_BRAPC</name>
<protein>
    <submittedName>
        <fullName evidence="1">Uncharacterized protein</fullName>
    </submittedName>
</protein>
<dbReference type="AlphaFoldDB" id="A0A3M7RMT7"/>
<evidence type="ECO:0000313" key="1">
    <source>
        <dbReference type="EMBL" id="RNA24645.1"/>
    </source>
</evidence>
<organism evidence="1 2">
    <name type="scientific">Brachionus plicatilis</name>
    <name type="common">Marine rotifer</name>
    <name type="synonym">Brachionus muelleri</name>
    <dbReference type="NCBI Taxonomy" id="10195"/>
    <lineage>
        <taxon>Eukaryota</taxon>
        <taxon>Metazoa</taxon>
        <taxon>Spiralia</taxon>
        <taxon>Gnathifera</taxon>
        <taxon>Rotifera</taxon>
        <taxon>Eurotatoria</taxon>
        <taxon>Monogononta</taxon>
        <taxon>Pseudotrocha</taxon>
        <taxon>Ploima</taxon>
        <taxon>Brachionidae</taxon>
        <taxon>Brachionus</taxon>
    </lineage>
</organism>
<comment type="caution">
    <text evidence="1">The sequence shown here is derived from an EMBL/GenBank/DDBJ whole genome shotgun (WGS) entry which is preliminary data.</text>
</comment>
<dbReference type="Proteomes" id="UP000276133">
    <property type="component" value="Unassembled WGS sequence"/>
</dbReference>
<proteinExistence type="predicted"/>
<keyword evidence="2" id="KW-1185">Reference proteome</keyword>
<sequence length="142" mass="16655">MSQKHKLECFCYTMRKIEIIKALWEILNGDIVKHVEFKMRISLIVFSFGHKELAQIPLKLDYYKSIGFFEVKLTGVSEQALIQNYPGYPNFRPFTLDFMLTIKIKKTQVLYNQPALSNLMGFFKEVKGLFFIISLIFKAQKS</sequence>
<accession>A0A3M7RMT7</accession>
<reference evidence="1 2" key="1">
    <citation type="journal article" date="2018" name="Sci. Rep.">
        <title>Genomic signatures of local adaptation to the degree of environmental predictability in rotifers.</title>
        <authorList>
            <person name="Franch-Gras L."/>
            <person name="Hahn C."/>
            <person name="Garcia-Roger E.M."/>
            <person name="Carmona M.J."/>
            <person name="Serra M."/>
            <person name="Gomez A."/>
        </authorList>
    </citation>
    <scope>NUCLEOTIDE SEQUENCE [LARGE SCALE GENOMIC DNA]</scope>
    <source>
        <strain evidence="1">HYR1</strain>
    </source>
</reference>
<evidence type="ECO:0000313" key="2">
    <source>
        <dbReference type="Proteomes" id="UP000276133"/>
    </source>
</evidence>